<proteinExistence type="predicted"/>
<keyword evidence="1" id="KW-0378">Hydrolase</keyword>
<dbReference type="InterPro" id="IPR007466">
    <property type="entry name" value="Peptidyl-Arg-deiminase_porph"/>
</dbReference>
<dbReference type="Pfam" id="PF04371">
    <property type="entry name" value="PAD_porph"/>
    <property type="match status" value="1"/>
</dbReference>
<dbReference type="GO" id="GO:0004668">
    <property type="term" value="F:protein-arginine deiminase activity"/>
    <property type="evidence" value="ECO:0007669"/>
    <property type="project" value="InterPro"/>
</dbReference>
<gene>
    <name evidence="2" type="ORF">LCGC14_1756130</name>
</gene>
<dbReference type="AlphaFoldDB" id="A0A0F9H2H0"/>
<dbReference type="EMBL" id="LAZR01016266">
    <property type="protein sequence ID" value="KKM05239.1"/>
    <property type="molecule type" value="Genomic_DNA"/>
</dbReference>
<sequence length="446" mass="48910">MDRSKADNAVALGKVGPSRHVRRPGVMLCLGLLAAAGFASSLALAPRLLRSEGAESAGRPDWDRLAECRFVPEYDRRLNKVLISVRANGASLALHHELLMRLPEYTQVILLMPAGYLSAIEAELKGKPYADRIRIAAYDPDVQPNLLFYYVFPDKDRLVEVSVGPRPAARRLDSVWAQDLLEVTTGPNGRPVLLVPPVHKYFSGVAANRDDRLESDNACLQVLSAEQLELQRVPVAFRGGNVLVDRINGRRVVFIGSDTFRTARAASQAFGRQELTESEIIACLKRALNADLVVVMGRSGPQPEHIFHLDQAMMLLHGGVAVVARIVGGAPDAPEQATKLADARDFLSEARSRLRELGYRVVDLATSAQDVLQFRHRINAIPYVDAETGQRTVLMPVFPSGQGGSDERLAERNSQTLRSLGCRVVRVPTQAHNLHGGIHCLVNVLE</sequence>
<organism evidence="2">
    <name type="scientific">marine sediment metagenome</name>
    <dbReference type="NCBI Taxonomy" id="412755"/>
    <lineage>
        <taxon>unclassified sequences</taxon>
        <taxon>metagenomes</taxon>
        <taxon>ecological metagenomes</taxon>
    </lineage>
</organism>
<reference evidence="2" key="1">
    <citation type="journal article" date="2015" name="Nature">
        <title>Complex archaea that bridge the gap between prokaryotes and eukaryotes.</title>
        <authorList>
            <person name="Spang A."/>
            <person name="Saw J.H."/>
            <person name="Jorgensen S.L."/>
            <person name="Zaremba-Niedzwiedzka K."/>
            <person name="Martijn J."/>
            <person name="Lind A.E."/>
            <person name="van Eijk R."/>
            <person name="Schleper C."/>
            <person name="Guy L."/>
            <person name="Ettema T.J."/>
        </authorList>
    </citation>
    <scope>NUCLEOTIDE SEQUENCE</scope>
</reference>
<accession>A0A0F9H2H0</accession>
<evidence type="ECO:0000256" key="1">
    <source>
        <dbReference type="ARBA" id="ARBA00022801"/>
    </source>
</evidence>
<name>A0A0F9H2H0_9ZZZZ</name>
<protein>
    <recommendedName>
        <fullName evidence="3">Agmatine deiminase</fullName>
    </recommendedName>
</protein>
<dbReference type="GO" id="GO:0009446">
    <property type="term" value="P:putrescine biosynthetic process"/>
    <property type="evidence" value="ECO:0007669"/>
    <property type="project" value="InterPro"/>
</dbReference>
<dbReference type="Gene3D" id="3.75.10.10">
    <property type="entry name" value="L-arginine/glycine Amidinotransferase, Chain A"/>
    <property type="match status" value="1"/>
</dbReference>
<evidence type="ECO:0000313" key="2">
    <source>
        <dbReference type="EMBL" id="KKM05239.1"/>
    </source>
</evidence>
<comment type="caution">
    <text evidence="2">The sequence shown here is derived from an EMBL/GenBank/DDBJ whole genome shotgun (WGS) entry which is preliminary data.</text>
</comment>
<dbReference type="SUPFAM" id="SSF55909">
    <property type="entry name" value="Pentein"/>
    <property type="match status" value="1"/>
</dbReference>
<evidence type="ECO:0008006" key="3">
    <source>
        <dbReference type="Google" id="ProtNLM"/>
    </source>
</evidence>